<protein>
    <submittedName>
        <fullName evidence="2">Uncharacterized protein</fullName>
    </submittedName>
</protein>
<dbReference type="AlphaFoldDB" id="A0A9J6D518"/>
<dbReference type="EMBL" id="JABSTU010000011">
    <property type="protein sequence ID" value="KAH8009187.1"/>
    <property type="molecule type" value="Genomic_DNA"/>
</dbReference>
<dbReference type="Proteomes" id="UP000821866">
    <property type="component" value="Chromosome 9"/>
</dbReference>
<comment type="caution">
    <text evidence="2">The sequence shown here is derived from an EMBL/GenBank/DDBJ whole genome shotgun (WGS) entry which is preliminary data.</text>
</comment>
<evidence type="ECO:0000313" key="3">
    <source>
        <dbReference type="Proteomes" id="UP000821866"/>
    </source>
</evidence>
<organism evidence="2 3">
    <name type="scientific">Rhipicephalus microplus</name>
    <name type="common">Cattle tick</name>
    <name type="synonym">Boophilus microplus</name>
    <dbReference type="NCBI Taxonomy" id="6941"/>
    <lineage>
        <taxon>Eukaryota</taxon>
        <taxon>Metazoa</taxon>
        <taxon>Ecdysozoa</taxon>
        <taxon>Arthropoda</taxon>
        <taxon>Chelicerata</taxon>
        <taxon>Arachnida</taxon>
        <taxon>Acari</taxon>
        <taxon>Parasitiformes</taxon>
        <taxon>Ixodida</taxon>
        <taxon>Ixodoidea</taxon>
        <taxon>Ixodidae</taxon>
        <taxon>Rhipicephalinae</taxon>
        <taxon>Rhipicephalus</taxon>
        <taxon>Boophilus</taxon>
    </lineage>
</organism>
<proteinExistence type="predicted"/>
<reference evidence="2" key="2">
    <citation type="submission" date="2021-09" db="EMBL/GenBank/DDBJ databases">
        <authorList>
            <person name="Jia N."/>
            <person name="Wang J."/>
            <person name="Shi W."/>
            <person name="Du L."/>
            <person name="Sun Y."/>
            <person name="Zhan W."/>
            <person name="Jiang J."/>
            <person name="Wang Q."/>
            <person name="Zhang B."/>
            <person name="Ji P."/>
            <person name="Sakyi L.B."/>
            <person name="Cui X."/>
            <person name="Yuan T."/>
            <person name="Jiang B."/>
            <person name="Yang W."/>
            <person name="Lam T.T.-Y."/>
            <person name="Chang Q."/>
            <person name="Ding S."/>
            <person name="Wang X."/>
            <person name="Zhu J."/>
            <person name="Ruan X."/>
            <person name="Zhao L."/>
            <person name="Wei J."/>
            <person name="Que T."/>
            <person name="Du C."/>
            <person name="Cheng J."/>
            <person name="Dai P."/>
            <person name="Han X."/>
            <person name="Huang E."/>
            <person name="Gao Y."/>
            <person name="Liu J."/>
            <person name="Shao H."/>
            <person name="Ye R."/>
            <person name="Li L."/>
            <person name="Wei W."/>
            <person name="Wang X."/>
            <person name="Wang C."/>
            <person name="Huo Q."/>
            <person name="Li W."/>
            <person name="Guo W."/>
            <person name="Chen H."/>
            <person name="Chen S."/>
            <person name="Zhou L."/>
            <person name="Zhou L."/>
            <person name="Ni X."/>
            <person name="Tian J."/>
            <person name="Zhou Y."/>
            <person name="Sheng Y."/>
            <person name="Liu T."/>
            <person name="Pan Y."/>
            <person name="Xia L."/>
            <person name="Li J."/>
            <person name="Zhao F."/>
            <person name="Cao W."/>
        </authorList>
    </citation>
    <scope>NUCLEOTIDE SEQUENCE</scope>
    <source>
        <strain evidence="2">Rmic-2018</strain>
        <tissue evidence="2">Larvae</tissue>
    </source>
</reference>
<feature type="region of interest" description="Disordered" evidence="1">
    <location>
        <begin position="64"/>
        <end position="101"/>
    </location>
</feature>
<evidence type="ECO:0000313" key="2">
    <source>
        <dbReference type="EMBL" id="KAH8009187.1"/>
    </source>
</evidence>
<sequence length="113" mass="12096">MILGSLGLAPVFQSLEVRPSFYLGELLSSCFRHPAVQVGGELPGRVSVTPPTFNEPRLAAACLPHHSTEPPQRSARRRLPRGSCSAGGSMKRPSSSPLGEVLFNMPGITIMNE</sequence>
<gene>
    <name evidence="2" type="ORF">HPB51_012685</name>
</gene>
<accession>A0A9J6D518</accession>
<keyword evidence="3" id="KW-1185">Reference proteome</keyword>
<reference evidence="2" key="1">
    <citation type="journal article" date="2020" name="Cell">
        <title>Large-Scale Comparative Analyses of Tick Genomes Elucidate Their Genetic Diversity and Vector Capacities.</title>
        <authorList>
            <consortium name="Tick Genome and Microbiome Consortium (TIGMIC)"/>
            <person name="Jia N."/>
            <person name="Wang J."/>
            <person name="Shi W."/>
            <person name="Du L."/>
            <person name="Sun Y."/>
            <person name="Zhan W."/>
            <person name="Jiang J.F."/>
            <person name="Wang Q."/>
            <person name="Zhang B."/>
            <person name="Ji P."/>
            <person name="Bell-Sakyi L."/>
            <person name="Cui X.M."/>
            <person name="Yuan T.T."/>
            <person name="Jiang B.G."/>
            <person name="Yang W.F."/>
            <person name="Lam T.T."/>
            <person name="Chang Q.C."/>
            <person name="Ding S.J."/>
            <person name="Wang X.J."/>
            <person name="Zhu J.G."/>
            <person name="Ruan X.D."/>
            <person name="Zhao L."/>
            <person name="Wei J.T."/>
            <person name="Ye R.Z."/>
            <person name="Que T.C."/>
            <person name="Du C.H."/>
            <person name="Zhou Y.H."/>
            <person name="Cheng J.X."/>
            <person name="Dai P.F."/>
            <person name="Guo W.B."/>
            <person name="Han X.H."/>
            <person name="Huang E.J."/>
            <person name="Li L.F."/>
            <person name="Wei W."/>
            <person name="Gao Y.C."/>
            <person name="Liu J.Z."/>
            <person name="Shao H.Z."/>
            <person name="Wang X."/>
            <person name="Wang C.C."/>
            <person name="Yang T.C."/>
            <person name="Huo Q.B."/>
            <person name="Li W."/>
            <person name="Chen H.Y."/>
            <person name="Chen S.E."/>
            <person name="Zhou L.G."/>
            <person name="Ni X.B."/>
            <person name="Tian J.H."/>
            <person name="Sheng Y."/>
            <person name="Liu T."/>
            <person name="Pan Y.S."/>
            <person name="Xia L.Y."/>
            <person name="Li J."/>
            <person name="Zhao F."/>
            <person name="Cao W.C."/>
        </authorList>
    </citation>
    <scope>NUCLEOTIDE SEQUENCE</scope>
    <source>
        <strain evidence="2">Rmic-2018</strain>
    </source>
</reference>
<evidence type="ECO:0000256" key="1">
    <source>
        <dbReference type="SAM" id="MobiDB-lite"/>
    </source>
</evidence>
<name>A0A9J6D518_RHIMP</name>